<feature type="domain" description="CBM10" evidence="8">
    <location>
        <begin position="62"/>
        <end position="98"/>
    </location>
</feature>
<dbReference type="PIRSF" id="PIRSF001100">
    <property type="entry name" value="Beta_cellobiohydrolase"/>
    <property type="match status" value="1"/>
</dbReference>
<dbReference type="InterPro" id="IPR009034">
    <property type="entry name" value="Dockerin_dom_fun_sf"/>
</dbReference>
<dbReference type="PROSITE" id="PS51763">
    <property type="entry name" value="CBM10"/>
    <property type="match status" value="2"/>
</dbReference>
<keyword evidence="6" id="KW-0119">Carbohydrate metabolism</keyword>
<gene>
    <name evidence="9" type="ORF">BCR32DRAFT_329321</name>
</gene>
<feature type="binding site" evidence="5">
    <location>
        <position position="284"/>
    </location>
    <ligand>
        <name>substrate</name>
    </ligand>
</feature>
<sequence>MKFLSVISLLIAGALASNCDPQYPCCNGCDVKYTDNSGKWGVENNNWCKIDNNKCNSSKASSCKFEALGYPCCSHCESIYEDNSGKWGVENNNWCGIPDTCDNKTPDNNTTPIASNDDPDNFFNNKIYCNQDRKDRVQSSINRLSGELKAKAQKIQDAPTAIWLSWDKAPETVSFHLDEAGNQTAVFILYWIPTRDCNSIASQGGAQSMDEYHTYVNRIVNGFKSHPNSKIVVVVEPDTLGNMITSQSNDNCKKVHNLHKQAIAYAIDTFGQIDNVRTYIDAAHGRWLGSHADEAAAIIKEIIDMAPNSNVRGLSTNVSNYQPTEDEYAYHQKLSAELEKLGVHNMKFIVDTARNGVDVAESLVKTGTWCNVKGTGFGERPRGSPDPVNKPLLDAYMWLKPGGDSDGSSTGDHADPVCEHEDSLPGAGDPGDWFHEYFVQLLTNANPPIEV</sequence>
<feature type="domain" description="CBM10" evidence="8">
    <location>
        <begin position="18"/>
        <end position="51"/>
    </location>
</feature>
<reference evidence="9 10" key="1">
    <citation type="submission" date="2016-08" db="EMBL/GenBank/DDBJ databases">
        <title>A Parts List for Fungal Cellulosomes Revealed by Comparative Genomics.</title>
        <authorList>
            <consortium name="DOE Joint Genome Institute"/>
            <person name="Haitjema C.H."/>
            <person name="Gilmore S.P."/>
            <person name="Henske J.K."/>
            <person name="Solomon K.V."/>
            <person name="De Groot R."/>
            <person name="Kuo A."/>
            <person name="Mondo S.J."/>
            <person name="Salamov A.A."/>
            <person name="Labutti K."/>
            <person name="Zhao Z."/>
            <person name="Chiniquy J."/>
            <person name="Barry K."/>
            <person name="Brewer H.M."/>
            <person name="Purvine S.O."/>
            <person name="Wright A.T."/>
            <person name="Boxma B."/>
            <person name="Van Alen T."/>
            <person name="Hackstein J.H."/>
            <person name="Baker S.E."/>
            <person name="Grigoriev I.V."/>
            <person name="O'Malley M.A."/>
        </authorList>
    </citation>
    <scope>NUCLEOTIDE SEQUENCE [LARGE SCALE GENOMIC DNA]</scope>
    <source>
        <strain evidence="9 10">S4</strain>
    </source>
</reference>
<feature type="region of interest" description="Disordered" evidence="7">
    <location>
        <begin position="401"/>
        <end position="424"/>
    </location>
</feature>
<organism evidence="9 10">
    <name type="scientific">Anaeromyces robustus</name>
    <dbReference type="NCBI Taxonomy" id="1754192"/>
    <lineage>
        <taxon>Eukaryota</taxon>
        <taxon>Fungi</taxon>
        <taxon>Fungi incertae sedis</taxon>
        <taxon>Chytridiomycota</taxon>
        <taxon>Chytridiomycota incertae sedis</taxon>
        <taxon>Neocallimastigomycetes</taxon>
        <taxon>Neocallimastigales</taxon>
        <taxon>Neocallimastigaceae</taxon>
        <taxon>Anaeromyces</taxon>
    </lineage>
</organism>
<evidence type="ECO:0000313" key="9">
    <source>
        <dbReference type="EMBL" id="ORX76513.1"/>
    </source>
</evidence>
<evidence type="ECO:0000256" key="6">
    <source>
        <dbReference type="RuleBase" id="RU361186"/>
    </source>
</evidence>
<evidence type="ECO:0000259" key="8">
    <source>
        <dbReference type="PROSITE" id="PS51763"/>
    </source>
</evidence>
<feature type="binding site" evidence="5">
    <location>
        <position position="369"/>
    </location>
    <ligand>
        <name>substrate</name>
    </ligand>
</feature>
<dbReference type="OrthoDB" id="64893at2759"/>
<keyword evidence="3 6" id="KW-0378">Hydrolase</keyword>
<dbReference type="InterPro" id="IPR002883">
    <property type="entry name" value="CBM10/Dockerin_dom"/>
</dbReference>
<feature type="binding site" evidence="5">
    <location>
        <position position="163"/>
    </location>
    <ligand>
        <name>substrate</name>
    </ligand>
</feature>
<feature type="binding site" evidence="5">
    <location>
        <position position="287"/>
    </location>
    <ligand>
        <name>substrate</name>
    </ligand>
</feature>
<feature type="signal peptide" evidence="6">
    <location>
        <begin position="1"/>
        <end position="16"/>
    </location>
</feature>
<comment type="similarity">
    <text evidence="6">Belongs to the glycosyl hydrolase family 6.</text>
</comment>
<dbReference type="Pfam" id="PF01341">
    <property type="entry name" value="Glyco_hydro_6"/>
    <property type="match status" value="1"/>
</dbReference>
<accession>A0A1Y1WSK2</accession>
<dbReference type="InterPro" id="IPR016288">
    <property type="entry name" value="Beta_cellobiohydrolase"/>
</dbReference>
<feature type="active site" description="Proton acceptor" evidence="4">
    <location>
        <position position="406"/>
    </location>
</feature>
<evidence type="ECO:0000256" key="7">
    <source>
        <dbReference type="SAM" id="MobiDB-lite"/>
    </source>
</evidence>
<dbReference type="PANTHER" id="PTHR34876:SF4">
    <property type="entry name" value="1,4-BETA-D-GLUCAN CELLOBIOHYDROLASE C-RELATED"/>
    <property type="match status" value="1"/>
</dbReference>
<evidence type="ECO:0000256" key="1">
    <source>
        <dbReference type="ARBA" id="ARBA00022729"/>
    </source>
</evidence>
<keyword evidence="6" id="KW-0136">Cellulose degradation</keyword>
<dbReference type="SUPFAM" id="SSF51989">
    <property type="entry name" value="Glycosyl hydrolases family 6, cellulases"/>
    <property type="match status" value="1"/>
</dbReference>
<keyword evidence="1 6" id="KW-0732">Signal</keyword>
<dbReference type="AlphaFoldDB" id="A0A1Y1WSK2"/>
<dbReference type="GO" id="GO:0004553">
    <property type="term" value="F:hydrolase activity, hydrolyzing O-glycosyl compounds"/>
    <property type="evidence" value="ECO:0007669"/>
    <property type="project" value="InterPro"/>
</dbReference>
<feature type="binding site" evidence="5">
    <location>
        <position position="320"/>
    </location>
    <ligand>
        <name>substrate</name>
    </ligand>
</feature>
<proteinExistence type="inferred from homology"/>
<name>A0A1Y1WSK2_9FUNG</name>
<dbReference type="EC" id="3.2.1.-" evidence="6"/>
<feature type="compositionally biased region" description="Basic and acidic residues" evidence="7">
    <location>
        <begin position="412"/>
        <end position="423"/>
    </location>
</feature>
<dbReference type="EMBL" id="MCFG01000294">
    <property type="protein sequence ID" value="ORX76513.1"/>
    <property type="molecule type" value="Genomic_DNA"/>
</dbReference>
<dbReference type="Gene3D" id="3.90.1220.10">
    <property type="entry name" value="Cellulose docking domain, dockering"/>
    <property type="match status" value="2"/>
</dbReference>
<keyword evidence="10" id="KW-1185">Reference proteome</keyword>
<keyword evidence="6" id="KW-0624">Polysaccharide degradation</keyword>
<evidence type="ECO:0000256" key="3">
    <source>
        <dbReference type="ARBA" id="ARBA00022801"/>
    </source>
</evidence>
<evidence type="ECO:0000256" key="2">
    <source>
        <dbReference type="ARBA" id="ARBA00022737"/>
    </source>
</evidence>
<keyword evidence="2" id="KW-0677">Repeat</keyword>
<dbReference type="PRINTS" id="PR00733">
    <property type="entry name" value="GLHYDRLASE6"/>
</dbReference>
<evidence type="ECO:0000313" key="10">
    <source>
        <dbReference type="Proteomes" id="UP000193944"/>
    </source>
</evidence>
<dbReference type="Pfam" id="PF02013">
    <property type="entry name" value="CBM_10"/>
    <property type="match status" value="2"/>
</dbReference>
<dbReference type="Proteomes" id="UP000193944">
    <property type="component" value="Unassembled WGS sequence"/>
</dbReference>
<dbReference type="GO" id="GO:0030245">
    <property type="term" value="P:cellulose catabolic process"/>
    <property type="evidence" value="ECO:0007669"/>
    <property type="project" value="UniProtKB-KW"/>
</dbReference>
<dbReference type="PANTHER" id="PTHR34876">
    <property type="match status" value="1"/>
</dbReference>
<dbReference type="Gene3D" id="3.20.20.40">
    <property type="entry name" value="1, 4-beta cellobiohydrolase"/>
    <property type="match status" value="1"/>
</dbReference>
<feature type="binding site" evidence="5">
    <location>
        <position position="400"/>
    </location>
    <ligand>
        <name>substrate</name>
    </ligand>
</feature>
<dbReference type="SUPFAM" id="SSF64571">
    <property type="entry name" value="Cellulose docking domain, dockering"/>
    <property type="match status" value="2"/>
</dbReference>
<feature type="chain" id="PRO_5011832838" description="Glucanase" evidence="6">
    <location>
        <begin position="17"/>
        <end position="451"/>
    </location>
</feature>
<dbReference type="InterPro" id="IPR036434">
    <property type="entry name" value="Beta_cellobiohydrolase_sf"/>
</dbReference>
<comment type="caution">
    <text evidence="9">The sequence shown here is derived from an EMBL/GenBank/DDBJ whole genome shotgun (WGS) entry which is preliminary data.</text>
</comment>
<protein>
    <recommendedName>
        <fullName evidence="6">Glucanase</fullName>
        <ecNumber evidence="6">3.2.1.-</ecNumber>
    </recommendedName>
</protein>
<evidence type="ECO:0000256" key="4">
    <source>
        <dbReference type="PIRSR" id="PIRSR001100-1"/>
    </source>
</evidence>
<reference evidence="9 10" key="2">
    <citation type="submission" date="2016-08" db="EMBL/GenBank/DDBJ databases">
        <title>Pervasive Adenine N6-methylation of Active Genes in Fungi.</title>
        <authorList>
            <consortium name="DOE Joint Genome Institute"/>
            <person name="Mondo S.J."/>
            <person name="Dannebaum R.O."/>
            <person name="Kuo R.C."/>
            <person name="Labutti K."/>
            <person name="Haridas S."/>
            <person name="Kuo A."/>
            <person name="Salamov A."/>
            <person name="Ahrendt S.R."/>
            <person name="Lipzen A."/>
            <person name="Sullivan W."/>
            <person name="Andreopoulos W.B."/>
            <person name="Clum A."/>
            <person name="Lindquist E."/>
            <person name="Daum C."/>
            <person name="Ramamoorthy G.K."/>
            <person name="Gryganskyi A."/>
            <person name="Culley D."/>
            <person name="Magnuson J.K."/>
            <person name="James T.Y."/>
            <person name="O'Malley M.A."/>
            <person name="Stajich J.E."/>
            <person name="Spatafora J.W."/>
            <person name="Visel A."/>
            <person name="Grigoriev I.V."/>
        </authorList>
    </citation>
    <scope>NUCLEOTIDE SEQUENCE [LARGE SCALE GENOMIC DNA]</scope>
    <source>
        <strain evidence="9 10">S4</strain>
    </source>
</reference>
<keyword evidence="6" id="KW-0326">Glycosidase</keyword>
<evidence type="ECO:0000256" key="5">
    <source>
        <dbReference type="PIRSR" id="PIRSR001100-2"/>
    </source>
</evidence>
<feature type="active site" description="Proton donor" evidence="4">
    <location>
        <position position="238"/>
    </location>
</feature>